<dbReference type="InParanoid" id="K5VL74"/>
<dbReference type="GeneID" id="18827712"/>
<evidence type="ECO:0000256" key="1">
    <source>
        <dbReference type="SAM" id="MobiDB-lite"/>
    </source>
</evidence>
<feature type="compositionally biased region" description="Polar residues" evidence="1">
    <location>
        <begin position="1"/>
        <end position="18"/>
    </location>
</feature>
<dbReference type="RefSeq" id="XP_007334258.1">
    <property type="nucleotide sequence ID" value="XM_007334196.1"/>
</dbReference>
<keyword evidence="3" id="KW-1185">Reference proteome</keyword>
<proteinExistence type="predicted"/>
<reference evidence="3" key="1">
    <citation type="journal article" date="2012" name="Proc. Natl. Acad. Sci. U.S.A.">
        <title>Genome sequence of the button mushroom Agaricus bisporus reveals mechanisms governing adaptation to a humic-rich ecological niche.</title>
        <authorList>
            <person name="Morin E."/>
            <person name="Kohler A."/>
            <person name="Baker A.R."/>
            <person name="Foulongne-Oriol M."/>
            <person name="Lombard V."/>
            <person name="Nagy L.G."/>
            <person name="Ohm R.A."/>
            <person name="Patyshakuliyeva A."/>
            <person name="Brun A."/>
            <person name="Aerts A.L."/>
            <person name="Bailey A.M."/>
            <person name="Billette C."/>
            <person name="Coutinho P.M."/>
            <person name="Deakin G."/>
            <person name="Doddapaneni H."/>
            <person name="Floudas D."/>
            <person name="Grimwood J."/>
            <person name="Hilden K."/>
            <person name="Kuees U."/>
            <person name="LaButti K.M."/>
            <person name="Lapidus A."/>
            <person name="Lindquist E.A."/>
            <person name="Lucas S.M."/>
            <person name="Murat C."/>
            <person name="Riley R.W."/>
            <person name="Salamov A.A."/>
            <person name="Schmutz J."/>
            <person name="Subramanian V."/>
            <person name="Woesten H.A.B."/>
            <person name="Xu J."/>
            <person name="Eastwood D.C."/>
            <person name="Foster G.D."/>
            <person name="Sonnenberg A.S."/>
            <person name="Cullen D."/>
            <person name="de Vries R.P."/>
            <person name="Lundell T."/>
            <person name="Hibbett D.S."/>
            <person name="Henrissat B."/>
            <person name="Burton K.S."/>
            <person name="Kerrigan R.W."/>
            <person name="Challen M.P."/>
            <person name="Grigoriev I.V."/>
            <person name="Martin F."/>
        </authorList>
    </citation>
    <scope>NUCLEOTIDE SEQUENCE [LARGE SCALE GENOMIC DNA]</scope>
    <source>
        <strain evidence="3">JB137-S8 / ATCC MYA-4627 / FGSC 10392</strain>
    </source>
</reference>
<accession>K5VL74</accession>
<evidence type="ECO:0000313" key="3">
    <source>
        <dbReference type="Proteomes" id="UP000008493"/>
    </source>
</evidence>
<name>K5VL74_AGABU</name>
<dbReference type="Proteomes" id="UP000008493">
    <property type="component" value="Unassembled WGS sequence"/>
</dbReference>
<sequence>MHPQTPSQTGNSDPSQLQARLPVLQRQPAAGSQLSVRFQQPILTPRRQLHNEIPGMFYV</sequence>
<dbReference type="EMBL" id="JH971419">
    <property type="protein sequence ID" value="EKM75114.1"/>
    <property type="molecule type" value="Genomic_DNA"/>
</dbReference>
<dbReference type="KEGG" id="abp:AGABI1DRAFT132564"/>
<evidence type="ECO:0000313" key="2">
    <source>
        <dbReference type="EMBL" id="EKM75114.1"/>
    </source>
</evidence>
<feature type="region of interest" description="Disordered" evidence="1">
    <location>
        <begin position="1"/>
        <end position="32"/>
    </location>
</feature>
<organism evidence="2 3">
    <name type="scientific">Agaricus bisporus var. burnettii (strain JB137-S8 / ATCC MYA-4627 / FGSC 10392)</name>
    <name type="common">White button mushroom</name>
    <dbReference type="NCBI Taxonomy" id="597362"/>
    <lineage>
        <taxon>Eukaryota</taxon>
        <taxon>Fungi</taxon>
        <taxon>Dikarya</taxon>
        <taxon>Basidiomycota</taxon>
        <taxon>Agaricomycotina</taxon>
        <taxon>Agaricomycetes</taxon>
        <taxon>Agaricomycetidae</taxon>
        <taxon>Agaricales</taxon>
        <taxon>Agaricineae</taxon>
        <taxon>Agaricaceae</taxon>
        <taxon>Agaricus</taxon>
    </lineage>
</organism>
<protein>
    <submittedName>
        <fullName evidence="2">Uncharacterized protein</fullName>
    </submittedName>
</protein>
<dbReference type="AlphaFoldDB" id="K5VL74"/>
<dbReference type="HOGENOM" id="CLU_2960193_0_0_1"/>
<gene>
    <name evidence="2" type="ORF">AGABI1DRAFT_132564</name>
</gene>